<dbReference type="InterPro" id="IPR009057">
    <property type="entry name" value="Homeodomain-like_sf"/>
</dbReference>
<evidence type="ECO:0000259" key="4">
    <source>
        <dbReference type="PROSITE" id="PS01124"/>
    </source>
</evidence>
<sequence length="352" mass="38936">MSTLRQGMSSATQGRMARPRRHGYLCTVALAGPARAIRGYDAMSALNTDPIVQADGWRDVRAARHDGKEGDAGRVIVSRWTDAAVPEPVAVSHAGHKDLHCVALTLRGANLRFVSREQVLCDGRVPAGMIQITAPGTPVSVTFHTAYDVLHLFVPQRVLATCYEARFGHPHEGPIVLDDPRLFGDPTVERLAQALALAHANDAHLSHMFCESVTMAIVARLVAQHFSQAAMAGPLPARQLSPLPQWRLRRAIEFIDAHLSRPLTLEEIARSVGLTRMYFAAQFRRATGVRPQEFVQRRRVERAQEILRREQCSVLDVAMHCGFRSQAHFTTVFKRFVGRPPLVWRNSGGAAS</sequence>
<dbReference type="Proteomes" id="UP000322822">
    <property type="component" value="Chromosome 2"/>
</dbReference>
<dbReference type="PANTHER" id="PTHR46796:SF14">
    <property type="entry name" value="TRANSCRIPTIONAL REGULATORY PROTEIN"/>
    <property type="match status" value="1"/>
</dbReference>
<dbReference type="Gene3D" id="1.10.10.60">
    <property type="entry name" value="Homeodomain-like"/>
    <property type="match status" value="2"/>
</dbReference>
<proteinExistence type="predicted"/>
<evidence type="ECO:0000256" key="1">
    <source>
        <dbReference type="ARBA" id="ARBA00023015"/>
    </source>
</evidence>
<dbReference type="GO" id="GO:0043565">
    <property type="term" value="F:sequence-specific DNA binding"/>
    <property type="evidence" value="ECO:0007669"/>
    <property type="project" value="InterPro"/>
</dbReference>
<protein>
    <submittedName>
        <fullName evidence="5">Helix-turn-helix transcriptional regulator</fullName>
    </submittedName>
</protein>
<dbReference type="PROSITE" id="PS00041">
    <property type="entry name" value="HTH_ARAC_FAMILY_1"/>
    <property type="match status" value="1"/>
</dbReference>
<keyword evidence="1" id="KW-0805">Transcription regulation</keyword>
<dbReference type="InterPro" id="IPR018062">
    <property type="entry name" value="HTH_AraC-typ_CS"/>
</dbReference>
<dbReference type="InterPro" id="IPR018060">
    <property type="entry name" value="HTH_AraC"/>
</dbReference>
<dbReference type="SUPFAM" id="SSF46689">
    <property type="entry name" value="Homeodomain-like"/>
    <property type="match status" value="2"/>
</dbReference>
<evidence type="ECO:0000313" key="5">
    <source>
        <dbReference type="EMBL" id="QET05084.1"/>
    </source>
</evidence>
<keyword evidence="2" id="KW-0238">DNA-binding</keyword>
<dbReference type="GO" id="GO:0003700">
    <property type="term" value="F:DNA-binding transcription factor activity"/>
    <property type="evidence" value="ECO:0007669"/>
    <property type="project" value="InterPro"/>
</dbReference>
<dbReference type="PANTHER" id="PTHR46796">
    <property type="entry name" value="HTH-TYPE TRANSCRIPTIONAL ACTIVATOR RHAS-RELATED"/>
    <property type="match status" value="1"/>
</dbReference>
<dbReference type="PROSITE" id="PS01124">
    <property type="entry name" value="HTH_ARAC_FAMILY_2"/>
    <property type="match status" value="1"/>
</dbReference>
<gene>
    <name evidence="5" type="ORF">FOB72_23825</name>
</gene>
<keyword evidence="3" id="KW-0804">Transcription</keyword>
<dbReference type="InterPro" id="IPR050204">
    <property type="entry name" value="AraC_XylS_family_regulators"/>
</dbReference>
<dbReference type="SMART" id="SM00342">
    <property type="entry name" value="HTH_ARAC"/>
    <property type="match status" value="1"/>
</dbReference>
<dbReference type="AlphaFoldDB" id="A0A5P2HBV6"/>
<evidence type="ECO:0000256" key="3">
    <source>
        <dbReference type="ARBA" id="ARBA00023163"/>
    </source>
</evidence>
<feature type="domain" description="HTH araC/xylS-type" evidence="4">
    <location>
        <begin position="249"/>
        <end position="347"/>
    </location>
</feature>
<dbReference type="OrthoDB" id="8929714at2"/>
<organism evidence="5 6">
    <name type="scientific">Cupriavidus pauculus</name>
    <dbReference type="NCBI Taxonomy" id="82633"/>
    <lineage>
        <taxon>Bacteria</taxon>
        <taxon>Pseudomonadati</taxon>
        <taxon>Pseudomonadota</taxon>
        <taxon>Betaproteobacteria</taxon>
        <taxon>Burkholderiales</taxon>
        <taxon>Burkholderiaceae</taxon>
        <taxon>Cupriavidus</taxon>
    </lineage>
</organism>
<accession>A0A5P2HBV6</accession>
<dbReference type="Pfam" id="PF12833">
    <property type="entry name" value="HTH_18"/>
    <property type="match status" value="1"/>
</dbReference>
<dbReference type="EMBL" id="CP044067">
    <property type="protein sequence ID" value="QET05084.1"/>
    <property type="molecule type" value="Genomic_DNA"/>
</dbReference>
<evidence type="ECO:0000256" key="2">
    <source>
        <dbReference type="ARBA" id="ARBA00023125"/>
    </source>
</evidence>
<evidence type="ECO:0000313" key="6">
    <source>
        <dbReference type="Proteomes" id="UP000322822"/>
    </source>
</evidence>
<reference evidence="5 6" key="1">
    <citation type="submission" date="2019-09" db="EMBL/GenBank/DDBJ databases">
        <title>FDA dAtabase for Regulatory Grade micrObial Sequences (FDA-ARGOS): Supporting development and validation of Infectious Disease Dx tests.</title>
        <authorList>
            <person name="Sciortino C."/>
            <person name="Tallon L."/>
            <person name="Sadzewicz L."/>
            <person name="Vavikolanu K."/>
            <person name="Mehta A."/>
            <person name="Aluvathingal J."/>
            <person name="Nadendla S."/>
            <person name="Nandy P."/>
            <person name="Geyer C."/>
            <person name="Yan Y."/>
            <person name="Sichtig H."/>
        </authorList>
    </citation>
    <scope>NUCLEOTIDE SEQUENCE [LARGE SCALE GENOMIC DNA]</scope>
    <source>
        <strain evidence="5 6">FDAARGOS_664</strain>
    </source>
</reference>
<name>A0A5P2HBV6_9BURK</name>